<feature type="transmembrane region" description="Helical" evidence="6">
    <location>
        <begin position="319"/>
        <end position="338"/>
    </location>
</feature>
<dbReference type="InterPro" id="IPR036259">
    <property type="entry name" value="MFS_trans_sf"/>
</dbReference>
<comment type="subcellular location">
    <subcellularLocation>
        <location evidence="1">Cell membrane</location>
        <topology evidence="1">Multi-pass membrane protein</topology>
    </subcellularLocation>
</comment>
<dbReference type="PANTHER" id="PTHR43124:SF3">
    <property type="entry name" value="CHLORAMPHENICOL EFFLUX PUMP RV0191"/>
    <property type="match status" value="1"/>
</dbReference>
<evidence type="ECO:0000256" key="1">
    <source>
        <dbReference type="ARBA" id="ARBA00004651"/>
    </source>
</evidence>
<feature type="transmembrane region" description="Helical" evidence="6">
    <location>
        <begin position="295"/>
        <end position="313"/>
    </location>
</feature>
<comment type="caution">
    <text evidence="8">The sequence shown here is derived from an EMBL/GenBank/DDBJ whole genome shotgun (WGS) entry which is preliminary data.</text>
</comment>
<evidence type="ECO:0000259" key="7">
    <source>
        <dbReference type="PROSITE" id="PS50850"/>
    </source>
</evidence>
<dbReference type="Proteomes" id="UP000651728">
    <property type="component" value="Unassembled WGS sequence"/>
</dbReference>
<feature type="transmembrane region" description="Helical" evidence="6">
    <location>
        <begin position="96"/>
        <end position="115"/>
    </location>
</feature>
<feature type="domain" description="Major facilitator superfamily (MFS) profile" evidence="7">
    <location>
        <begin position="30"/>
        <end position="403"/>
    </location>
</feature>
<dbReference type="InterPro" id="IPR011701">
    <property type="entry name" value="MFS"/>
</dbReference>
<feature type="transmembrane region" description="Helical" evidence="6">
    <location>
        <begin position="31"/>
        <end position="53"/>
    </location>
</feature>
<evidence type="ECO:0000313" key="8">
    <source>
        <dbReference type="EMBL" id="GIH34760.1"/>
    </source>
</evidence>
<dbReference type="SUPFAM" id="SSF103473">
    <property type="entry name" value="MFS general substrate transporter"/>
    <property type="match status" value="1"/>
</dbReference>
<sequence length="407" mass="41111">MATFPAMSTSTSALRPPAAADATYAPPRRTVAAFVPAGLLATGHLYVVIPLLARMSAEWGAPAAVLTWLVSAFGLGYAGGFLLFGPLSDLYGRRRVMTWGMAATAVTTASVALSPGPGAALALRVIEGVTTAVFAPTAFAYIAERVEPRRRAVTMTSVVSALFASAVVAQLAGKALADLLGWRPVFLLGGAAFAVMTVVLRRVMLPDAAREAGGNPYAAVPVLLRDPRLVLMYAATLTVLGAFVALYTALQLEGPAGIAGDPSALLALRATALPAIAVIPFVTPYLTRFRPARRAAVMLGAAAVIALVVGVTAPGVAGLAVLLAAFAFAIGVTAPAVIETVGLLAGPARATAVSLFTFFLFTGASLGPVAASAAAPYGFAALMCGVAGVLALGGGLVLIASRGRGIR</sequence>
<feature type="transmembrane region" description="Helical" evidence="6">
    <location>
        <begin position="350"/>
        <end position="371"/>
    </location>
</feature>
<organism evidence="8 9">
    <name type="scientific">Microbispora amethystogenes</name>
    <dbReference type="NCBI Taxonomy" id="1427754"/>
    <lineage>
        <taxon>Bacteria</taxon>
        <taxon>Bacillati</taxon>
        <taxon>Actinomycetota</taxon>
        <taxon>Actinomycetes</taxon>
        <taxon>Streptosporangiales</taxon>
        <taxon>Streptosporangiaceae</taxon>
        <taxon>Microbispora</taxon>
    </lineage>
</organism>
<evidence type="ECO:0000313" key="9">
    <source>
        <dbReference type="Proteomes" id="UP000651728"/>
    </source>
</evidence>
<feature type="transmembrane region" description="Helical" evidence="6">
    <location>
        <begin position="230"/>
        <end position="250"/>
    </location>
</feature>
<dbReference type="EMBL" id="BOOB01000038">
    <property type="protein sequence ID" value="GIH34760.1"/>
    <property type="molecule type" value="Genomic_DNA"/>
</dbReference>
<dbReference type="InterPro" id="IPR050189">
    <property type="entry name" value="MFS_Efflux_Transporters"/>
</dbReference>
<dbReference type="InterPro" id="IPR020846">
    <property type="entry name" value="MFS_dom"/>
</dbReference>
<keyword evidence="5 6" id="KW-0472">Membrane</keyword>
<evidence type="ECO:0000256" key="3">
    <source>
        <dbReference type="ARBA" id="ARBA00022692"/>
    </source>
</evidence>
<dbReference type="Gene3D" id="1.20.1250.20">
    <property type="entry name" value="MFS general substrate transporter like domains"/>
    <property type="match status" value="1"/>
</dbReference>
<gene>
    <name evidence="8" type="ORF">Mam01_49240</name>
</gene>
<dbReference type="Pfam" id="PF07690">
    <property type="entry name" value="MFS_1"/>
    <property type="match status" value="1"/>
</dbReference>
<protein>
    <submittedName>
        <fullName evidence="8">Major facilitator superfamily protein</fullName>
    </submittedName>
</protein>
<keyword evidence="3 6" id="KW-0812">Transmembrane</keyword>
<proteinExistence type="predicted"/>
<feature type="transmembrane region" description="Helical" evidence="6">
    <location>
        <begin position="262"/>
        <end position="283"/>
    </location>
</feature>
<reference evidence="8 9" key="1">
    <citation type="submission" date="2021-01" db="EMBL/GenBank/DDBJ databases">
        <title>Whole genome shotgun sequence of Microbispora amethystogenes NBRC 101907.</title>
        <authorList>
            <person name="Komaki H."/>
            <person name="Tamura T."/>
        </authorList>
    </citation>
    <scope>NUCLEOTIDE SEQUENCE [LARGE SCALE GENOMIC DNA]</scope>
    <source>
        <strain evidence="8 9">NBRC 101907</strain>
    </source>
</reference>
<feature type="transmembrane region" description="Helical" evidence="6">
    <location>
        <begin position="377"/>
        <end position="400"/>
    </location>
</feature>
<keyword evidence="9" id="KW-1185">Reference proteome</keyword>
<feature type="transmembrane region" description="Helical" evidence="6">
    <location>
        <begin position="179"/>
        <end position="200"/>
    </location>
</feature>
<dbReference type="PANTHER" id="PTHR43124">
    <property type="entry name" value="PURINE EFFLUX PUMP PBUE"/>
    <property type="match status" value="1"/>
</dbReference>
<keyword evidence="4 6" id="KW-1133">Transmembrane helix</keyword>
<feature type="transmembrane region" description="Helical" evidence="6">
    <location>
        <begin position="121"/>
        <end position="143"/>
    </location>
</feature>
<evidence type="ECO:0000256" key="4">
    <source>
        <dbReference type="ARBA" id="ARBA00022989"/>
    </source>
</evidence>
<evidence type="ECO:0000256" key="6">
    <source>
        <dbReference type="SAM" id="Phobius"/>
    </source>
</evidence>
<feature type="transmembrane region" description="Helical" evidence="6">
    <location>
        <begin position="59"/>
        <end position="84"/>
    </location>
</feature>
<feature type="transmembrane region" description="Helical" evidence="6">
    <location>
        <begin position="155"/>
        <end position="173"/>
    </location>
</feature>
<evidence type="ECO:0000256" key="2">
    <source>
        <dbReference type="ARBA" id="ARBA00022475"/>
    </source>
</evidence>
<evidence type="ECO:0000256" key="5">
    <source>
        <dbReference type="ARBA" id="ARBA00023136"/>
    </source>
</evidence>
<accession>A0ABQ4FIY9</accession>
<keyword evidence="2" id="KW-1003">Cell membrane</keyword>
<dbReference type="PROSITE" id="PS50850">
    <property type="entry name" value="MFS"/>
    <property type="match status" value="1"/>
</dbReference>
<name>A0ABQ4FIY9_9ACTN</name>